<comment type="caution">
    <text evidence="1">The sequence shown here is derived from an EMBL/GenBank/DDBJ whole genome shotgun (WGS) entry which is preliminary data.</text>
</comment>
<evidence type="ECO:0000313" key="1">
    <source>
        <dbReference type="EMBL" id="MCI98069.1"/>
    </source>
</evidence>
<protein>
    <submittedName>
        <fullName evidence="1">Uncharacterized protein</fullName>
    </submittedName>
</protein>
<name>A0A392WET9_9FABA</name>
<sequence length="49" mass="5663">MFRHGGAMQDRKNIRFCDLARDLDYLAITPFRSLKKLQVDCCYPPPSAC</sequence>
<organism evidence="1 2">
    <name type="scientific">Trifolium medium</name>
    <dbReference type="NCBI Taxonomy" id="97028"/>
    <lineage>
        <taxon>Eukaryota</taxon>
        <taxon>Viridiplantae</taxon>
        <taxon>Streptophyta</taxon>
        <taxon>Embryophyta</taxon>
        <taxon>Tracheophyta</taxon>
        <taxon>Spermatophyta</taxon>
        <taxon>Magnoliopsida</taxon>
        <taxon>eudicotyledons</taxon>
        <taxon>Gunneridae</taxon>
        <taxon>Pentapetalae</taxon>
        <taxon>rosids</taxon>
        <taxon>fabids</taxon>
        <taxon>Fabales</taxon>
        <taxon>Fabaceae</taxon>
        <taxon>Papilionoideae</taxon>
        <taxon>50 kb inversion clade</taxon>
        <taxon>NPAAA clade</taxon>
        <taxon>Hologalegina</taxon>
        <taxon>IRL clade</taxon>
        <taxon>Trifolieae</taxon>
        <taxon>Trifolium</taxon>
    </lineage>
</organism>
<proteinExistence type="predicted"/>
<dbReference type="EMBL" id="LXQA011463139">
    <property type="protein sequence ID" value="MCI98069.1"/>
    <property type="molecule type" value="Genomic_DNA"/>
</dbReference>
<feature type="non-terminal residue" evidence="1">
    <location>
        <position position="49"/>
    </location>
</feature>
<dbReference type="Proteomes" id="UP000265520">
    <property type="component" value="Unassembled WGS sequence"/>
</dbReference>
<keyword evidence="2" id="KW-1185">Reference proteome</keyword>
<accession>A0A392WET9</accession>
<reference evidence="1 2" key="1">
    <citation type="journal article" date="2018" name="Front. Plant Sci.">
        <title>Red Clover (Trifolium pratense) and Zigzag Clover (T. medium) - A Picture of Genomic Similarities and Differences.</title>
        <authorList>
            <person name="Dluhosova J."/>
            <person name="Istvanek J."/>
            <person name="Nedelnik J."/>
            <person name="Repkova J."/>
        </authorList>
    </citation>
    <scope>NUCLEOTIDE SEQUENCE [LARGE SCALE GENOMIC DNA]</scope>
    <source>
        <strain evidence="2">cv. 10/8</strain>
        <tissue evidence="1">Leaf</tissue>
    </source>
</reference>
<dbReference type="AlphaFoldDB" id="A0A392WET9"/>
<evidence type="ECO:0000313" key="2">
    <source>
        <dbReference type="Proteomes" id="UP000265520"/>
    </source>
</evidence>